<evidence type="ECO:0000256" key="3">
    <source>
        <dbReference type="SAM" id="Coils"/>
    </source>
</evidence>
<evidence type="ECO:0000256" key="2">
    <source>
        <dbReference type="ARBA" id="ARBA00022737"/>
    </source>
</evidence>
<organism evidence="6 7">
    <name type="scientific">Manduca sexta</name>
    <name type="common">Tobacco hawkmoth</name>
    <name type="synonym">Tobacco hornworm</name>
    <dbReference type="NCBI Taxonomy" id="7130"/>
    <lineage>
        <taxon>Eukaryota</taxon>
        <taxon>Metazoa</taxon>
        <taxon>Ecdysozoa</taxon>
        <taxon>Arthropoda</taxon>
        <taxon>Hexapoda</taxon>
        <taxon>Insecta</taxon>
        <taxon>Pterygota</taxon>
        <taxon>Neoptera</taxon>
        <taxon>Endopterygota</taxon>
        <taxon>Lepidoptera</taxon>
        <taxon>Glossata</taxon>
        <taxon>Ditrysia</taxon>
        <taxon>Bombycoidea</taxon>
        <taxon>Sphingidae</taxon>
        <taxon>Sphinginae</taxon>
        <taxon>Sphingini</taxon>
        <taxon>Manduca</taxon>
    </lineage>
</organism>
<keyword evidence="3" id="KW-0175">Coiled coil</keyword>
<dbReference type="Pfam" id="PF15898">
    <property type="entry name" value="PRKG1_interact"/>
    <property type="match status" value="1"/>
</dbReference>
<keyword evidence="7" id="KW-1185">Reference proteome</keyword>
<evidence type="ECO:0000313" key="7">
    <source>
        <dbReference type="Proteomes" id="UP000791440"/>
    </source>
</evidence>
<feature type="compositionally biased region" description="Pro residues" evidence="4">
    <location>
        <begin position="127"/>
        <end position="139"/>
    </location>
</feature>
<dbReference type="GO" id="GO:0005737">
    <property type="term" value="C:cytoplasm"/>
    <property type="evidence" value="ECO:0007669"/>
    <property type="project" value="TreeGrafter"/>
</dbReference>
<keyword evidence="2" id="KW-0677">Repeat</keyword>
<dbReference type="AlphaFoldDB" id="A0A922CF46"/>
<dbReference type="InterPro" id="IPR031775">
    <property type="entry name" value="PRKG1_interact"/>
</dbReference>
<dbReference type="PANTHER" id="PTHR24179">
    <property type="entry name" value="PROTEIN PHOSPHATASE 1 REGULATORY SUBUNIT 12"/>
    <property type="match status" value="1"/>
</dbReference>
<dbReference type="GO" id="GO:0004857">
    <property type="term" value="F:enzyme inhibitor activity"/>
    <property type="evidence" value="ECO:0007669"/>
    <property type="project" value="TreeGrafter"/>
</dbReference>
<feature type="region of interest" description="Disordered" evidence="4">
    <location>
        <begin position="112"/>
        <end position="175"/>
    </location>
</feature>
<feature type="coiled-coil region" evidence="3">
    <location>
        <begin position="211"/>
        <end position="288"/>
    </location>
</feature>
<dbReference type="EMBL" id="JH668312">
    <property type="protein sequence ID" value="KAG6444620.1"/>
    <property type="molecule type" value="Genomic_DNA"/>
</dbReference>
<dbReference type="GO" id="GO:0019208">
    <property type="term" value="F:phosphatase regulator activity"/>
    <property type="evidence" value="ECO:0007669"/>
    <property type="project" value="TreeGrafter"/>
</dbReference>
<reference evidence="6" key="2">
    <citation type="submission" date="2020-12" db="EMBL/GenBank/DDBJ databases">
        <authorList>
            <person name="Kanost M."/>
        </authorList>
    </citation>
    <scope>NUCLEOTIDE SEQUENCE</scope>
</reference>
<protein>
    <recommendedName>
        <fullName evidence="5">cGMP-dependent protein kinase interacting domain-containing protein</fullName>
    </recommendedName>
</protein>
<accession>A0A922CF46</accession>
<feature type="region of interest" description="Disordered" evidence="4">
    <location>
        <begin position="180"/>
        <end position="199"/>
    </location>
</feature>
<evidence type="ECO:0000259" key="5">
    <source>
        <dbReference type="Pfam" id="PF15898"/>
    </source>
</evidence>
<proteinExistence type="predicted"/>
<evidence type="ECO:0000256" key="4">
    <source>
        <dbReference type="SAM" id="MobiDB-lite"/>
    </source>
</evidence>
<reference evidence="6" key="1">
    <citation type="journal article" date="2016" name="Insect Biochem. Mol. Biol.">
        <title>Multifaceted biological insights from a draft genome sequence of the tobacco hornworm moth, Manduca sexta.</title>
        <authorList>
            <person name="Kanost M.R."/>
            <person name="Arrese E.L."/>
            <person name="Cao X."/>
            <person name="Chen Y.R."/>
            <person name="Chellapilla S."/>
            <person name="Goldsmith M.R."/>
            <person name="Grosse-Wilde E."/>
            <person name="Heckel D.G."/>
            <person name="Herndon N."/>
            <person name="Jiang H."/>
            <person name="Papanicolaou A."/>
            <person name="Qu J."/>
            <person name="Soulages J.L."/>
            <person name="Vogel H."/>
            <person name="Walters J."/>
            <person name="Waterhouse R.M."/>
            <person name="Ahn S.J."/>
            <person name="Almeida F.C."/>
            <person name="An C."/>
            <person name="Aqrawi P."/>
            <person name="Bretschneider A."/>
            <person name="Bryant W.B."/>
            <person name="Bucks S."/>
            <person name="Chao H."/>
            <person name="Chevignon G."/>
            <person name="Christen J.M."/>
            <person name="Clarke D.F."/>
            <person name="Dittmer N.T."/>
            <person name="Ferguson L.C.F."/>
            <person name="Garavelou S."/>
            <person name="Gordon K.H.J."/>
            <person name="Gunaratna R.T."/>
            <person name="Han Y."/>
            <person name="Hauser F."/>
            <person name="He Y."/>
            <person name="Heidel-Fischer H."/>
            <person name="Hirsh A."/>
            <person name="Hu Y."/>
            <person name="Jiang H."/>
            <person name="Kalra D."/>
            <person name="Klinner C."/>
            <person name="Konig C."/>
            <person name="Kovar C."/>
            <person name="Kroll A.R."/>
            <person name="Kuwar S.S."/>
            <person name="Lee S.L."/>
            <person name="Lehman R."/>
            <person name="Li K."/>
            <person name="Li Z."/>
            <person name="Liang H."/>
            <person name="Lovelace S."/>
            <person name="Lu Z."/>
            <person name="Mansfield J.H."/>
            <person name="McCulloch K.J."/>
            <person name="Mathew T."/>
            <person name="Morton B."/>
            <person name="Muzny D.M."/>
            <person name="Neunemann D."/>
            <person name="Ongeri F."/>
            <person name="Pauchet Y."/>
            <person name="Pu L.L."/>
            <person name="Pyrousis I."/>
            <person name="Rao X.J."/>
            <person name="Redding A."/>
            <person name="Roesel C."/>
            <person name="Sanchez-Gracia A."/>
            <person name="Schaack S."/>
            <person name="Shukla A."/>
            <person name="Tetreau G."/>
            <person name="Wang Y."/>
            <person name="Xiong G.H."/>
            <person name="Traut W."/>
            <person name="Walsh T.K."/>
            <person name="Worley K.C."/>
            <person name="Wu D."/>
            <person name="Wu W."/>
            <person name="Wu Y.Q."/>
            <person name="Zhang X."/>
            <person name="Zou Z."/>
            <person name="Zucker H."/>
            <person name="Briscoe A.D."/>
            <person name="Burmester T."/>
            <person name="Clem R.J."/>
            <person name="Feyereisen R."/>
            <person name="Grimmelikhuijzen C.J.P."/>
            <person name="Hamodrakas S.J."/>
            <person name="Hansson B.S."/>
            <person name="Huguet E."/>
            <person name="Jermiin L.S."/>
            <person name="Lan Q."/>
            <person name="Lehman H.K."/>
            <person name="Lorenzen M."/>
            <person name="Merzendorfer H."/>
            <person name="Michalopoulos I."/>
            <person name="Morton D.B."/>
            <person name="Muthukrishnan S."/>
            <person name="Oakeshott J.G."/>
            <person name="Palmer W."/>
            <person name="Park Y."/>
            <person name="Passarelli A.L."/>
            <person name="Rozas J."/>
            <person name="Schwartz L.M."/>
            <person name="Smith W."/>
            <person name="Southgate A."/>
            <person name="Vilcinskas A."/>
            <person name="Vogt R."/>
            <person name="Wang P."/>
            <person name="Werren J."/>
            <person name="Yu X.Q."/>
            <person name="Zhou J.J."/>
            <person name="Brown S.J."/>
            <person name="Scherer S.E."/>
            <person name="Richards S."/>
            <person name="Blissard G.W."/>
        </authorList>
    </citation>
    <scope>NUCLEOTIDE SEQUENCE</scope>
</reference>
<keyword evidence="1" id="KW-0217">Developmental protein</keyword>
<feature type="region of interest" description="Disordered" evidence="4">
    <location>
        <begin position="1"/>
        <end position="22"/>
    </location>
</feature>
<evidence type="ECO:0000256" key="1">
    <source>
        <dbReference type="ARBA" id="ARBA00022473"/>
    </source>
</evidence>
<evidence type="ECO:0000313" key="6">
    <source>
        <dbReference type="EMBL" id="KAG6444620.1"/>
    </source>
</evidence>
<feature type="domain" description="cGMP-dependent protein kinase interacting" evidence="5">
    <location>
        <begin position="199"/>
        <end position="294"/>
    </location>
</feature>
<dbReference type="InterPro" id="IPR051226">
    <property type="entry name" value="PP1_Regulatory_Subunit"/>
</dbReference>
<gene>
    <name evidence="6" type="ORF">O3G_MSEX003475</name>
</gene>
<dbReference type="GO" id="GO:0019901">
    <property type="term" value="F:protein kinase binding"/>
    <property type="evidence" value="ECO:0007669"/>
    <property type="project" value="InterPro"/>
</dbReference>
<comment type="caution">
    <text evidence="6">The sequence shown here is derived from an EMBL/GenBank/DDBJ whole genome shotgun (WGS) entry which is preliminary data.</text>
</comment>
<feature type="compositionally biased region" description="Polar residues" evidence="4">
    <location>
        <begin position="11"/>
        <end position="22"/>
    </location>
</feature>
<name>A0A922CF46_MANSE</name>
<dbReference type="PANTHER" id="PTHR24179:SF21">
    <property type="entry name" value="MYOSIN BINDING SUBUNIT, ISOFORM O"/>
    <property type="match status" value="1"/>
</dbReference>
<dbReference type="Proteomes" id="UP000791440">
    <property type="component" value="Unassembled WGS sequence"/>
</dbReference>
<sequence length="294" mass="32525">MSRKQDRYSTRPRSLTTHYGSSPSMLGSVLGGQYSPYANNYSNYTPSTYRNYNPYSVGLGRPASNLGIYGGTSSGYGGVYLSGATLGSLNLMTPVLKKLDKKLLASQKNFKPKAVPPAKVVQEAPPEITPEPPAEAPPLRPERKSRSNKVGNLDKERSRSLNSLDTVGGMGSRSLSLTSVASDGYCSGSERTEESEDRDYKTLYEASASEVRRLRALLATSEQQLREARATITRLTQVNQNSLSEIEKREKRAMERKLSEMEEELKYQQALQAENQRLKDENGALIRVISKLSK</sequence>